<dbReference type="Proteomes" id="UP000585836">
    <property type="component" value="Unassembled WGS sequence"/>
</dbReference>
<keyword evidence="3" id="KW-1185">Reference proteome</keyword>
<comment type="caution">
    <text evidence="2">The sequence shown here is derived from an EMBL/GenBank/DDBJ whole genome shotgun (WGS) entry which is preliminary data.</text>
</comment>
<proteinExistence type="predicted"/>
<feature type="compositionally biased region" description="Basic and acidic residues" evidence="1">
    <location>
        <begin position="48"/>
        <end position="57"/>
    </location>
</feature>
<dbReference type="RefSeq" id="WP_184962968.1">
    <property type="nucleotide sequence ID" value="NZ_JACHJK010000002.1"/>
</dbReference>
<organism evidence="2 3">
    <name type="scientific">Streptomyces echinatus</name>
    <dbReference type="NCBI Taxonomy" id="67293"/>
    <lineage>
        <taxon>Bacteria</taxon>
        <taxon>Bacillati</taxon>
        <taxon>Actinomycetota</taxon>
        <taxon>Actinomycetes</taxon>
        <taxon>Kitasatosporales</taxon>
        <taxon>Streptomycetaceae</taxon>
        <taxon>Streptomyces</taxon>
    </lineage>
</organism>
<feature type="region of interest" description="Disordered" evidence="1">
    <location>
        <begin position="38"/>
        <end position="57"/>
    </location>
</feature>
<accession>A0A7W9UP66</accession>
<sequence length="57" mass="6385">MDQNHPREPTRCGDRAAVDLDLERAEHLHCDHDSHIVNGAAPWTISGDRAENPENLT</sequence>
<reference evidence="2 3" key="1">
    <citation type="submission" date="2020-08" db="EMBL/GenBank/DDBJ databases">
        <title>Genomic Encyclopedia of Type Strains, Phase III (KMG-III): the genomes of soil and plant-associated and newly described type strains.</title>
        <authorList>
            <person name="Whitman W."/>
        </authorList>
    </citation>
    <scope>NUCLEOTIDE SEQUENCE [LARGE SCALE GENOMIC DNA]</scope>
    <source>
        <strain evidence="2 3">CECT 3313</strain>
    </source>
</reference>
<evidence type="ECO:0000313" key="3">
    <source>
        <dbReference type="Proteomes" id="UP000585836"/>
    </source>
</evidence>
<gene>
    <name evidence="2" type="ORF">FHS34_001482</name>
</gene>
<evidence type="ECO:0000313" key="2">
    <source>
        <dbReference type="EMBL" id="MBB5926028.1"/>
    </source>
</evidence>
<name>A0A7W9UP66_9ACTN</name>
<dbReference type="EMBL" id="JACHJK010000002">
    <property type="protein sequence ID" value="MBB5926028.1"/>
    <property type="molecule type" value="Genomic_DNA"/>
</dbReference>
<dbReference type="AlphaFoldDB" id="A0A7W9UP66"/>
<evidence type="ECO:0000256" key="1">
    <source>
        <dbReference type="SAM" id="MobiDB-lite"/>
    </source>
</evidence>
<protein>
    <submittedName>
        <fullName evidence="2">Uncharacterized protein</fullName>
    </submittedName>
</protein>